<sequence>MLQDWRKLSTNGKVFSALLELNGDKAPGPDGFSIAFWLKRVVNRVVSSAQNTFVEGRQILNAMLIANEAIDSMFKRNESGGEVGKLDKMVHSFASFSVLVNGTLLAISRLKINLDKSEILWVGRVENIEDLTLELGCKVGALPSSYLGLPWGYS</sequence>
<comment type="caution">
    <text evidence="1">The sequence shown here is derived from an EMBL/GenBank/DDBJ whole genome shotgun (WGS) entry which is preliminary data.</text>
</comment>
<evidence type="ECO:0008006" key="3">
    <source>
        <dbReference type="Google" id="ProtNLM"/>
    </source>
</evidence>
<dbReference type="EMBL" id="QGNW01000461">
    <property type="protein sequence ID" value="RVW70590.1"/>
    <property type="molecule type" value="Genomic_DNA"/>
</dbReference>
<accession>A0A438GEH5</accession>
<dbReference type="Proteomes" id="UP000288805">
    <property type="component" value="Unassembled WGS sequence"/>
</dbReference>
<gene>
    <name evidence="1" type="ORF">CK203_060652</name>
</gene>
<dbReference type="PANTHER" id="PTHR46890:SF1">
    <property type="entry name" value="REVERSE TRANSCRIPTASE DOMAIN-CONTAINING PROTEIN"/>
    <property type="match status" value="1"/>
</dbReference>
<evidence type="ECO:0000313" key="2">
    <source>
        <dbReference type="Proteomes" id="UP000288805"/>
    </source>
</evidence>
<name>A0A438GEH5_VITVI</name>
<reference evidence="1 2" key="1">
    <citation type="journal article" date="2018" name="PLoS Genet.">
        <title>Population sequencing reveals clonal diversity and ancestral inbreeding in the grapevine cultivar Chardonnay.</title>
        <authorList>
            <person name="Roach M.J."/>
            <person name="Johnson D.L."/>
            <person name="Bohlmann J."/>
            <person name="van Vuuren H.J."/>
            <person name="Jones S.J."/>
            <person name="Pretorius I.S."/>
            <person name="Schmidt S.A."/>
            <person name="Borneman A.R."/>
        </authorList>
    </citation>
    <scope>NUCLEOTIDE SEQUENCE [LARGE SCALE GENOMIC DNA]</scope>
    <source>
        <strain evidence="2">cv. Chardonnay</strain>
        <tissue evidence="1">Leaf</tissue>
    </source>
</reference>
<proteinExistence type="predicted"/>
<dbReference type="PANTHER" id="PTHR46890">
    <property type="entry name" value="NON-LTR RETROLELEMENT REVERSE TRANSCRIPTASE-LIKE PROTEIN-RELATED"/>
    <property type="match status" value="1"/>
</dbReference>
<organism evidence="1 2">
    <name type="scientific">Vitis vinifera</name>
    <name type="common">Grape</name>
    <dbReference type="NCBI Taxonomy" id="29760"/>
    <lineage>
        <taxon>Eukaryota</taxon>
        <taxon>Viridiplantae</taxon>
        <taxon>Streptophyta</taxon>
        <taxon>Embryophyta</taxon>
        <taxon>Tracheophyta</taxon>
        <taxon>Spermatophyta</taxon>
        <taxon>Magnoliopsida</taxon>
        <taxon>eudicotyledons</taxon>
        <taxon>Gunneridae</taxon>
        <taxon>Pentapetalae</taxon>
        <taxon>rosids</taxon>
        <taxon>Vitales</taxon>
        <taxon>Vitaceae</taxon>
        <taxon>Viteae</taxon>
        <taxon>Vitis</taxon>
    </lineage>
</organism>
<evidence type="ECO:0000313" key="1">
    <source>
        <dbReference type="EMBL" id="RVW70590.1"/>
    </source>
</evidence>
<dbReference type="InterPro" id="IPR052343">
    <property type="entry name" value="Retrotransposon-Effector_Assoc"/>
</dbReference>
<protein>
    <recommendedName>
        <fullName evidence="3">Reverse transcriptase domain-containing protein</fullName>
    </recommendedName>
</protein>
<dbReference type="AlphaFoldDB" id="A0A438GEH5"/>